<comment type="caution">
    <text evidence="3">The sequence shown here is derived from an EMBL/GenBank/DDBJ whole genome shotgun (WGS) entry which is preliminary data.</text>
</comment>
<dbReference type="Proteomes" id="UP000037460">
    <property type="component" value="Unassembled WGS sequence"/>
</dbReference>
<evidence type="ECO:0000313" key="4">
    <source>
        <dbReference type="Proteomes" id="UP000037460"/>
    </source>
</evidence>
<evidence type="ECO:0000256" key="1">
    <source>
        <dbReference type="ARBA" id="ARBA00007033"/>
    </source>
</evidence>
<dbReference type="InterPro" id="IPR005069">
    <property type="entry name" value="Nucl-diP-sugar_transferase"/>
</dbReference>
<keyword evidence="3" id="KW-0808">Transferase</keyword>
<evidence type="ECO:0000313" key="3">
    <source>
        <dbReference type="EMBL" id="KOO31129.1"/>
    </source>
</evidence>
<evidence type="ECO:0000259" key="2">
    <source>
        <dbReference type="Pfam" id="PF03407"/>
    </source>
</evidence>
<gene>
    <name evidence="3" type="ORF">Ctob_002285</name>
</gene>
<name>A0A0M0JX48_9EUKA</name>
<dbReference type="Pfam" id="PF03407">
    <property type="entry name" value="Nucleotid_trans"/>
    <property type="match status" value="1"/>
</dbReference>
<organism evidence="3 4">
    <name type="scientific">Chrysochromulina tobinii</name>
    <dbReference type="NCBI Taxonomy" id="1460289"/>
    <lineage>
        <taxon>Eukaryota</taxon>
        <taxon>Haptista</taxon>
        <taxon>Haptophyta</taxon>
        <taxon>Prymnesiophyceae</taxon>
        <taxon>Prymnesiales</taxon>
        <taxon>Chrysochromulinaceae</taxon>
        <taxon>Chrysochromulina</taxon>
    </lineage>
</organism>
<sequence length="661" mass="72385">MLPALAAAHLFQGEGALAALPAHIRRSHVRVSIPDGLSDSEAAFALREYRASTRLLELERAALAFCGWDPRHDAQRLGVAFEADVIAVLGDEPTPLAQCSHFHAGAAVVLSFTNIGAAGDVTNVSAPFSSLPASVRRLPNGTDLLVTFATGSVSTMAINWAANVRRAGVADLLIGALDAEMMEACAQHDVPCVLIHGGEASRVLAAAPGLNLRSRPSLYPKMSVLKVGFYNELLRYGFNVWACDADAIFIADPRPLMRSPAWLDAMLAAATDCIDIRVDSRFPMLNCDLNTGLVYMRSHPTTIAFTARWRETIASAKEIRVRDQAAFNMLLKARRLRYLRGRLFAGANGESEITLGLLPLSQFLNGHTFFVQHAHTLPNAAPPLSVHLTYQFAEGSTFAHGKRQRMRQAGLWLVDDDTYFTGRYVTAASESANLLPIQSLGPQVPSSEAIARHLAEARHRSKILRALLGIAKASGRTLILPRMLCYCDYMWKEMKSCRVGGAESMRLPFDCPMDHVLDTPRWFEKNELLDKVGLREPSFLDNPRVPLNVSGSSVSVKLGKALTDVQVRAALAPHEGVAVVRIEEPIGTFCGFVDRAEHVRFEKASQRLLEYKRSPFCYEDGVAVPAYSQCCTPRKPGDAFFPCIHGFDPPEPLPSCEGVFR</sequence>
<dbReference type="SUPFAM" id="SSF53448">
    <property type="entry name" value="Nucleotide-diphospho-sugar transferases"/>
    <property type="match status" value="1"/>
</dbReference>
<protein>
    <submittedName>
        <fullName evidence="3">Glycosyltransferase family 77 protein</fullName>
    </submittedName>
</protein>
<dbReference type="InterPro" id="IPR053250">
    <property type="entry name" value="Glycosyltransferase_77"/>
</dbReference>
<dbReference type="InterPro" id="IPR029044">
    <property type="entry name" value="Nucleotide-diphossugar_trans"/>
</dbReference>
<feature type="domain" description="Nucleotide-diphospho-sugar transferase" evidence="2">
    <location>
        <begin position="170"/>
        <end position="405"/>
    </location>
</feature>
<proteinExistence type="inferred from homology"/>
<dbReference type="AlphaFoldDB" id="A0A0M0JX48"/>
<reference evidence="4" key="1">
    <citation type="journal article" date="2015" name="PLoS Genet.">
        <title>Genome Sequence and Transcriptome Analyses of Chrysochromulina tobin: Metabolic Tools for Enhanced Algal Fitness in the Prominent Order Prymnesiales (Haptophyceae).</title>
        <authorList>
            <person name="Hovde B.T."/>
            <person name="Deodato C.R."/>
            <person name="Hunsperger H.M."/>
            <person name="Ryken S.A."/>
            <person name="Yost W."/>
            <person name="Jha R.K."/>
            <person name="Patterson J."/>
            <person name="Monnat R.J. Jr."/>
            <person name="Barlow S.B."/>
            <person name="Starkenburg S.R."/>
            <person name="Cattolico R.A."/>
        </authorList>
    </citation>
    <scope>NUCLEOTIDE SEQUENCE</scope>
    <source>
        <strain evidence="4">CCMP291</strain>
    </source>
</reference>
<dbReference type="GO" id="GO:0052636">
    <property type="term" value="F:arabinosyltransferase activity"/>
    <property type="evidence" value="ECO:0007669"/>
    <property type="project" value="TreeGrafter"/>
</dbReference>
<keyword evidence="4" id="KW-1185">Reference proteome</keyword>
<dbReference type="PANTHER" id="PTHR46936">
    <property type="entry name" value="ARABINOSYLTRANSFERASE XEG113"/>
    <property type="match status" value="1"/>
</dbReference>
<dbReference type="OrthoDB" id="540503at2759"/>
<dbReference type="EMBL" id="JWZX01002081">
    <property type="protein sequence ID" value="KOO31129.1"/>
    <property type="molecule type" value="Genomic_DNA"/>
</dbReference>
<accession>A0A0M0JX48</accession>
<dbReference type="PANTHER" id="PTHR46936:SF1">
    <property type="entry name" value="ARABINOSYLTRANSFERASE XEG113"/>
    <property type="match status" value="1"/>
</dbReference>
<dbReference type="GO" id="GO:0005794">
    <property type="term" value="C:Golgi apparatus"/>
    <property type="evidence" value="ECO:0007669"/>
    <property type="project" value="TreeGrafter"/>
</dbReference>
<comment type="similarity">
    <text evidence="1">Belongs to the glycosyltransferase 77 family.</text>
</comment>